<gene>
    <name evidence="8" type="ORF">ACJ73_01142</name>
</gene>
<dbReference type="FunFam" id="3.20.20.100:FF:000015">
    <property type="entry name" value="Oxidoreductase, aldo/keto reductase family"/>
    <property type="match status" value="1"/>
</dbReference>
<keyword evidence="3" id="KW-0560">Oxidoreductase</keyword>
<dbReference type="PROSITE" id="PS00063">
    <property type="entry name" value="ALDOKETO_REDUCTASE_3"/>
    <property type="match status" value="1"/>
</dbReference>
<evidence type="ECO:0000259" key="7">
    <source>
        <dbReference type="Pfam" id="PF00248"/>
    </source>
</evidence>
<dbReference type="InterPro" id="IPR036812">
    <property type="entry name" value="NAD(P)_OxRdtase_dom_sf"/>
</dbReference>
<dbReference type="GO" id="GO:0016491">
    <property type="term" value="F:oxidoreductase activity"/>
    <property type="evidence" value="ECO:0007669"/>
    <property type="project" value="UniProtKB-KW"/>
</dbReference>
<dbReference type="EMBL" id="LGTZ01000095">
    <property type="protein sequence ID" value="OJD27469.1"/>
    <property type="molecule type" value="Genomic_DNA"/>
</dbReference>
<evidence type="ECO:0000313" key="9">
    <source>
        <dbReference type="Proteomes" id="UP000242791"/>
    </source>
</evidence>
<dbReference type="EC" id="1.1.1.307" evidence="2"/>
<dbReference type="InterPro" id="IPR020471">
    <property type="entry name" value="AKR"/>
</dbReference>
<comment type="catalytic activity">
    <reaction evidence="6">
        <text>xylitol + NAD(+) = D-xylose + NADH + H(+)</text>
        <dbReference type="Rhea" id="RHEA:27441"/>
        <dbReference type="ChEBI" id="CHEBI:15378"/>
        <dbReference type="ChEBI" id="CHEBI:17151"/>
        <dbReference type="ChEBI" id="CHEBI:53455"/>
        <dbReference type="ChEBI" id="CHEBI:57540"/>
        <dbReference type="ChEBI" id="CHEBI:57945"/>
        <dbReference type="EC" id="1.1.1.307"/>
    </reaction>
</comment>
<dbReference type="SUPFAM" id="SSF51430">
    <property type="entry name" value="NAD(P)-linked oxidoreductase"/>
    <property type="match status" value="1"/>
</dbReference>
<feature type="domain" description="NADP-dependent oxidoreductase" evidence="7">
    <location>
        <begin position="118"/>
        <end position="333"/>
    </location>
</feature>
<dbReference type="Proteomes" id="UP000242791">
    <property type="component" value="Unassembled WGS sequence"/>
</dbReference>
<evidence type="ECO:0000256" key="2">
    <source>
        <dbReference type="ARBA" id="ARBA00012845"/>
    </source>
</evidence>
<dbReference type="Pfam" id="PF00248">
    <property type="entry name" value="Aldo_ket_red"/>
    <property type="match status" value="1"/>
</dbReference>
<name>A0A1J9RIM5_9EURO</name>
<sequence length="350" mass="39587">MIEVVNESEYANTAIIPSERARIILQHKFTLTLQHTAGREGKWMISDYLSQPYLTSGYINPMDAILRRFKSTMLNPVAKSAPSSCASRLVPANMAPLKLQSTYKMNSGYEIPVLGFGIDSARAYHNEAECGAAVHASGLKRSDVFFTTKVPRRAMGYEQTKDSIESSLRVANLDYIDLMLLHAPYGGREAREGSWRALVEAQKEGKVRSIGVSNYGVHHLDELEEYNKHVGGKIDVAQYELHPWLARPDIVEWLKKRNVVIEAYSPLAQATRMDDPLIKKLAQKHNKSTGQILLRWSLQKGFVPLPKSVHDNRIEENSEIFDFELSVDDMETLNTGEYHHVCWDPTVSRD</sequence>
<dbReference type="OrthoDB" id="416253at2759"/>
<evidence type="ECO:0000256" key="5">
    <source>
        <dbReference type="ARBA" id="ARBA00047534"/>
    </source>
</evidence>
<accession>A0A1J9RIM5</accession>
<evidence type="ECO:0000256" key="4">
    <source>
        <dbReference type="ARBA" id="ARBA00025065"/>
    </source>
</evidence>
<protein>
    <recommendedName>
        <fullName evidence="2">D-xylose reductase [NAD(P)H]</fullName>
        <ecNumber evidence="2">1.1.1.307</ecNumber>
    </recommendedName>
</protein>
<reference evidence="8 9" key="1">
    <citation type="submission" date="2015-08" db="EMBL/GenBank/DDBJ databases">
        <title>Emmonsia species relationships and genome sequence.</title>
        <authorList>
            <person name="Cuomo C.A."/>
            <person name="Schwartz I.S."/>
            <person name="Kenyon C."/>
            <person name="De Hoog G.S."/>
            <person name="Govender N.P."/>
            <person name="Botha A."/>
            <person name="Moreno L."/>
            <person name="De Vries M."/>
            <person name="Munoz J.F."/>
            <person name="Stielow J.B."/>
        </authorList>
    </citation>
    <scope>NUCLEOTIDE SEQUENCE [LARGE SCALE GENOMIC DNA]</scope>
    <source>
        <strain evidence="8 9">EI222</strain>
    </source>
</reference>
<dbReference type="CDD" id="cd19071">
    <property type="entry name" value="AKR_AKR1-5-like"/>
    <property type="match status" value="1"/>
</dbReference>
<dbReference type="AlphaFoldDB" id="A0A1J9RIM5"/>
<evidence type="ECO:0000256" key="1">
    <source>
        <dbReference type="ARBA" id="ARBA00007905"/>
    </source>
</evidence>
<evidence type="ECO:0000313" key="8">
    <source>
        <dbReference type="EMBL" id="OJD27469.1"/>
    </source>
</evidence>
<dbReference type="PROSITE" id="PS00062">
    <property type="entry name" value="ALDOKETO_REDUCTASE_2"/>
    <property type="match status" value="1"/>
</dbReference>
<comment type="caution">
    <text evidence="8">The sequence shown here is derived from an EMBL/GenBank/DDBJ whole genome shotgun (WGS) entry which is preliminary data.</text>
</comment>
<dbReference type="InterPro" id="IPR023210">
    <property type="entry name" value="NADP_OxRdtase_dom"/>
</dbReference>
<proteinExistence type="inferred from homology"/>
<comment type="similarity">
    <text evidence="1">Belongs to the aldo/keto reductase family.</text>
</comment>
<evidence type="ECO:0000256" key="3">
    <source>
        <dbReference type="ARBA" id="ARBA00023002"/>
    </source>
</evidence>
<dbReference type="Gene3D" id="3.20.20.100">
    <property type="entry name" value="NADP-dependent oxidoreductase domain"/>
    <property type="match status" value="1"/>
</dbReference>
<dbReference type="STRING" id="1658174.A0A1J9RIM5"/>
<evidence type="ECO:0000256" key="6">
    <source>
        <dbReference type="ARBA" id="ARBA00049485"/>
    </source>
</evidence>
<dbReference type="PRINTS" id="PR00069">
    <property type="entry name" value="ALDKETRDTASE"/>
</dbReference>
<dbReference type="InterPro" id="IPR018170">
    <property type="entry name" value="Aldo/ket_reductase_CS"/>
</dbReference>
<dbReference type="PANTHER" id="PTHR43827:SF13">
    <property type="entry name" value="ALDO_KETO REDUCTASE FAMILY PROTEIN"/>
    <property type="match status" value="1"/>
</dbReference>
<organism evidence="8 9">
    <name type="scientific">Blastomyces percursus</name>
    <dbReference type="NCBI Taxonomy" id="1658174"/>
    <lineage>
        <taxon>Eukaryota</taxon>
        <taxon>Fungi</taxon>
        <taxon>Dikarya</taxon>
        <taxon>Ascomycota</taxon>
        <taxon>Pezizomycotina</taxon>
        <taxon>Eurotiomycetes</taxon>
        <taxon>Eurotiomycetidae</taxon>
        <taxon>Onygenales</taxon>
        <taxon>Ajellomycetaceae</taxon>
        <taxon>Blastomyces</taxon>
    </lineage>
</organism>
<keyword evidence="9" id="KW-1185">Reference proteome</keyword>
<dbReference type="VEuPathDB" id="FungiDB:ACJ73_01142"/>
<dbReference type="PANTHER" id="PTHR43827">
    <property type="entry name" value="2,5-DIKETO-D-GLUCONIC ACID REDUCTASE"/>
    <property type="match status" value="1"/>
</dbReference>
<comment type="function">
    <text evidence="4">Catalyzes the initial reaction in the xylose utilization pathway by reducing D-xylose into xylitol. Xylose is a major component of hemicelluloses such as xylan. Most fungi utilize D-xylose via three enzymatic reactions, xylose reductase (XR), xylitol dehydrogenase (XDH), and xylulokinase, to form xylulose 5-phosphate, which enters pentose phosphate pathway.</text>
</comment>
<comment type="catalytic activity">
    <reaction evidence="5">
        <text>xylitol + NADP(+) = D-xylose + NADPH + H(+)</text>
        <dbReference type="Rhea" id="RHEA:27445"/>
        <dbReference type="ChEBI" id="CHEBI:15378"/>
        <dbReference type="ChEBI" id="CHEBI:17151"/>
        <dbReference type="ChEBI" id="CHEBI:53455"/>
        <dbReference type="ChEBI" id="CHEBI:57783"/>
        <dbReference type="ChEBI" id="CHEBI:58349"/>
        <dbReference type="EC" id="1.1.1.307"/>
    </reaction>
</comment>